<dbReference type="Proteomes" id="UP001501459">
    <property type="component" value="Unassembled WGS sequence"/>
</dbReference>
<evidence type="ECO:0000313" key="2">
    <source>
        <dbReference type="EMBL" id="GAA0436860.1"/>
    </source>
</evidence>
<protein>
    <recommendedName>
        <fullName evidence="4">Repeat domain-containing protein</fullName>
    </recommendedName>
</protein>
<dbReference type="EMBL" id="BAAADM010000031">
    <property type="protein sequence ID" value="GAA0436860.1"/>
    <property type="molecule type" value="Genomic_DNA"/>
</dbReference>
<keyword evidence="1" id="KW-0732">Signal</keyword>
<accession>A0ABN0Z7L9</accession>
<keyword evidence="3" id="KW-1185">Reference proteome</keyword>
<reference evidence="2 3" key="1">
    <citation type="journal article" date="2019" name="Int. J. Syst. Evol. Microbiol.">
        <title>The Global Catalogue of Microorganisms (GCM) 10K type strain sequencing project: providing services to taxonomists for standard genome sequencing and annotation.</title>
        <authorList>
            <consortium name="The Broad Institute Genomics Platform"/>
            <consortium name="The Broad Institute Genome Sequencing Center for Infectious Disease"/>
            <person name="Wu L."/>
            <person name="Ma J."/>
        </authorList>
    </citation>
    <scope>NUCLEOTIDE SEQUENCE [LARGE SCALE GENOMIC DNA]</scope>
    <source>
        <strain evidence="2 3">JCM 12149</strain>
    </source>
</reference>
<proteinExistence type="predicted"/>
<comment type="caution">
    <text evidence="2">The sequence shown here is derived from an EMBL/GenBank/DDBJ whole genome shotgun (WGS) entry which is preliminary data.</text>
</comment>
<feature type="signal peptide" evidence="1">
    <location>
        <begin position="1"/>
        <end position="21"/>
    </location>
</feature>
<name>A0ABN0Z7L9_9BACI</name>
<gene>
    <name evidence="2" type="ORF">GCM10008983_11990</name>
</gene>
<feature type="chain" id="PRO_5046844381" description="Repeat domain-containing protein" evidence="1">
    <location>
        <begin position="22"/>
        <end position="249"/>
    </location>
</feature>
<dbReference type="RefSeq" id="WP_343751790.1">
    <property type="nucleotide sequence ID" value="NZ_BAAADM010000031.1"/>
</dbReference>
<sequence length="249" mass="28710">MKNGIRLLVFALLLIPFTVMAEENNKPAPKHLASYNNDVTGDTEKETITLKGVSFADDTKYYMDTWAFLSSKDGGEWEIQYDGGYEPQMHFHDLNHDGVKDILYQSLSNKKANLYDYQLHTVQKNQLKQIPLPKQTFIQAMFKDDFQVEVKIAPDKDPSIVDISDRDSRYIELGIYDQNGELIEENAPMIEPIASFKPVKINKQKGYGLKSKQRISGAFRSDQLGTVETLWYFEKDQWIILKTEWVPSN</sequence>
<organism evidence="2 3">
    <name type="scientific">Lentibacillus halophilus</name>
    <dbReference type="NCBI Taxonomy" id="295065"/>
    <lineage>
        <taxon>Bacteria</taxon>
        <taxon>Bacillati</taxon>
        <taxon>Bacillota</taxon>
        <taxon>Bacilli</taxon>
        <taxon>Bacillales</taxon>
        <taxon>Bacillaceae</taxon>
        <taxon>Lentibacillus</taxon>
    </lineage>
</organism>
<evidence type="ECO:0000256" key="1">
    <source>
        <dbReference type="SAM" id="SignalP"/>
    </source>
</evidence>
<evidence type="ECO:0008006" key="4">
    <source>
        <dbReference type="Google" id="ProtNLM"/>
    </source>
</evidence>
<evidence type="ECO:0000313" key="3">
    <source>
        <dbReference type="Proteomes" id="UP001501459"/>
    </source>
</evidence>